<accession>A0A9P4XSQ5</accession>
<evidence type="ECO:0000256" key="3">
    <source>
        <dbReference type="ARBA" id="ARBA00022991"/>
    </source>
</evidence>
<dbReference type="PANTHER" id="PTHR47429">
    <property type="entry name" value="PROTEIN TWIN LOV 1"/>
    <property type="match status" value="1"/>
</dbReference>
<dbReference type="CDD" id="cd00130">
    <property type="entry name" value="PAS"/>
    <property type="match status" value="1"/>
</dbReference>
<dbReference type="Proteomes" id="UP000803844">
    <property type="component" value="Unassembled WGS sequence"/>
</dbReference>
<dbReference type="GeneID" id="63832504"/>
<protein>
    <recommendedName>
        <fullName evidence="4">PAC domain-containing protein</fullName>
    </recommendedName>
</protein>
<proteinExistence type="predicted"/>
<keyword evidence="3" id="KW-0157">Chromophore</keyword>
<keyword evidence="1" id="KW-0285">Flavoprotein</keyword>
<organism evidence="5 6">
    <name type="scientific">Cryphonectria parasitica (strain ATCC 38755 / EP155)</name>
    <dbReference type="NCBI Taxonomy" id="660469"/>
    <lineage>
        <taxon>Eukaryota</taxon>
        <taxon>Fungi</taxon>
        <taxon>Dikarya</taxon>
        <taxon>Ascomycota</taxon>
        <taxon>Pezizomycotina</taxon>
        <taxon>Sordariomycetes</taxon>
        <taxon>Sordariomycetidae</taxon>
        <taxon>Diaporthales</taxon>
        <taxon>Cryphonectriaceae</taxon>
        <taxon>Cryphonectria-Endothia species complex</taxon>
        <taxon>Cryphonectria</taxon>
    </lineage>
</organism>
<dbReference type="AlphaFoldDB" id="A0A9P4XSQ5"/>
<dbReference type="EMBL" id="MU032353">
    <property type="protein sequence ID" value="KAF3760246.1"/>
    <property type="molecule type" value="Genomic_DNA"/>
</dbReference>
<evidence type="ECO:0000256" key="2">
    <source>
        <dbReference type="ARBA" id="ARBA00022643"/>
    </source>
</evidence>
<dbReference type="GO" id="GO:0005634">
    <property type="term" value="C:nucleus"/>
    <property type="evidence" value="ECO:0007669"/>
    <property type="project" value="TreeGrafter"/>
</dbReference>
<keyword evidence="2" id="KW-0288">FMN</keyword>
<feature type="non-terminal residue" evidence="5">
    <location>
        <position position="506"/>
    </location>
</feature>
<gene>
    <name evidence="5" type="ORF">M406DRAFT_12285</name>
</gene>
<keyword evidence="6" id="KW-1185">Reference proteome</keyword>
<dbReference type="InterPro" id="IPR000014">
    <property type="entry name" value="PAS"/>
</dbReference>
<dbReference type="InterPro" id="IPR000700">
    <property type="entry name" value="PAS-assoc_C"/>
</dbReference>
<name>A0A9P4XSQ5_CRYP1</name>
<comment type="caution">
    <text evidence="5">The sequence shown here is derived from an EMBL/GenBank/DDBJ whole genome shotgun (WGS) entry which is preliminary data.</text>
</comment>
<evidence type="ECO:0000256" key="1">
    <source>
        <dbReference type="ARBA" id="ARBA00022630"/>
    </source>
</evidence>
<dbReference type="PROSITE" id="PS50113">
    <property type="entry name" value="PAC"/>
    <property type="match status" value="1"/>
</dbReference>
<feature type="domain" description="PAC" evidence="4">
    <location>
        <begin position="224"/>
        <end position="277"/>
    </location>
</feature>
<evidence type="ECO:0000259" key="4">
    <source>
        <dbReference type="PROSITE" id="PS50113"/>
    </source>
</evidence>
<dbReference type="NCBIfam" id="TIGR00229">
    <property type="entry name" value="sensory_box"/>
    <property type="match status" value="1"/>
</dbReference>
<dbReference type="PANTHER" id="PTHR47429:SF9">
    <property type="entry name" value="PAS DOMAIN-CONTAINING PROTEIN"/>
    <property type="match status" value="1"/>
</dbReference>
<dbReference type="Gene3D" id="3.30.450.20">
    <property type="entry name" value="PAS domain"/>
    <property type="match status" value="1"/>
</dbReference>
<dbReference type="OrthoDB" id="447251at2759"/>
<dbReference type="InterPro" id="IPR035965">
    <property type="entry name" value="PAS-like_dom_sf"/>
</dbReference>
<dbReference type="RefSeq" id="XP_040771225.1">
    <property type="nucleotide sequence ID" value="XM_040915375.1"/>
</dbReference>
<reference evidence="5" key="1">
    <citation type="journal article" date="2020" name="Phytopathology">
        <title>Genome sequence of the chestnut blight fungus Cryphonectria parasitica EP155: A fundamental resource for an archetypical invasive plant pathogen.</title>
        <authorList>
            <person name="Crouch J.A."/>
            <person name="Dawe A."/>
            <person name="Aerts A."/>
            <person name="Barry K."/>
            <person name="Churchill A.C.L."/>
            <person name="Grimwood J."/>
            <person name="Hillman B."/>
            <person name="Milgroom M.G."/>
            <person name="Pangilinan J."/>
            <person name="Smith M."/>
            <person name="Salamov A."/>
            <person name="Schmutz J."/>
            <person name="Yadav J."/>
            <person name="Grigoriev I.V."/>
            <person name="Nuss D."/>
        </authorList>
    </citation>
    <scope>NUCLEOTIDE SEQUENCE</scope>
    <source>
        <strain evidence="5">EP155</strain>
    </source>
</reference>
<feature type="non-terminal residue" evidence="5">
    <location>
        <position position="1"/>
    </location>
</feature>
<sequence length="506" mass="55832">QDDVDSGSFELVIPAPVIPAYSLEHRSELLFSVEHLRVIFSDPIFLGRFTTFVNVYRPHSIPLLHYTLDALKATRAMDWMNGIITRNLRLSEHDVALRSTPERTVNDSLRQTTEAALEILARDELPAYTTYVWMVIVEASMKKRIRGTMSADLQEMSEGLAEVYCISDPARADNPIVFASEEFHRTTQYGPDHVLGRNCRFLQGPKTNQSAVQRIGENLKQGREHYETLLNYRRDGRPFMNLLMCTPLLDAKGVVRYFLGAQIDVSGLVKHCSGLESLRRLVDRDEAERKRVCDPESASESPAGRRDEFRLLAELFSYPELDTVRRFGGRMHSSSSFSQEERCCVTAGMDLTSLIGSHDCPSKGGVDSSATKPHAAVSAAAPATTIFENYLVVRPYPSLRILFASPSLRAAGILQSHLMSRIGGSQRIHDELESAFATGQSVTAKVKWIAGSGLRYTASSGSGGAATTAAVGRPRWIHCTPLLGADGGVGVWMVVIVNDEDGEVVV</sequence>
<dbReference type="SUPFAM" id="SSF55785">
    <property type="entry name" value="PYP-like sensor domain (PAS domain)"/>
    <property type="match status" value="1"/>
</dbReference>
<evidence type="ECO:0000313" key="5">
    <source>
        <dbReference type="EMBL" id="KAF3760246.1"/>
    </source>
</evidence>
<evidence type="ECO:0000313" key="6">
    <source>
        <dbReference type="Proteomes" id="UP000803844"/>
    </source>
</evidence>
<dbReference type="Pfam" id="PF13426">
    <property type="entry name" value="PAS_9"/>
    <property type="match status" value="1"/>
</dbReference>